<accession>A0A2N3MZV5</accession>
<comment type="caution">
    <text evidence="1">The sequence shown here is derived from an EMBL/GenBank/DDBJ whole genome shotgun (WGS) entry which is preliminary data.</text>
</comment>
<protein>
    <submittedName>
        <fullName evidence="1">Uncharacterized protein</fullName>
    </submittedName>
</protein>
<keyword evidence="2" id="KW-1185">Reference proteome</keyword>
<reference evidence="1 2" key="1">
    <citation type="journal article" date="2017" name="G3 (Bethesda)">
        <title>First Draft Genome Sequence of the Pathogenic Fungus Lomentospora prolificans (Formerly Scedosporium prolificans).</title>
        <authorList>
            <person name="Luo R."/>
            <person name="Zimin A."/>
            <person name="Workman R."/>
            <person name="Fan Y."/>
            <person name="Pertea G."/>
            <person name="Grossman N."/>
            <person name="Wear M.P."/>
            <person name="Jia B."/>
            <person name="Miller H."/>
            <person name="Casadevall A."/>
            <person name="Timp W."/>
            <person name="Zhang S.X."/>
            <person name="Salzberg S.L."/>
        </authorList>
    </citation>
    <scope>NUCLEOTIDE SEQUENCE [LARGE SCALE GENOMIC DNA]</scope>
    <source>
        <strain evidence="1 2">JHH-5317</strain>
    </source>
</reference>
<dbReference type="VEuPathDB" id="FungiDB:jhhlp_007538"/>
<dbReference type="Pfam" id="PF21858">
    <property type="entry name" value="DUF6914"/>
    <property type="match status" value="1"/>
</dbReference>
<sequence>MVSDKKRLYIALYPSGVANNEERRYHWGFLIGPKREDRPQVPGVRYHVKNNPVQGWIYEEVDVANVKGTTNLLARIIIAKVEDEKRLIGIFRNAPVVQGDPNWRCRTWVSEVLSRLKKDGIAVGTSQLDWTRIETLAREYVAKKTAAGRYLKAEDMVLPKPTWDMLEGKEIVA</sequence>
<gene>
    <name evidence="1" type="ORF">jhhlp_007538</name>
</gene>
<dbReference type="AlphaFoldDB" id="A0A2N3MZV5"/>
<name>A0A2N3MZV5_9PEZI</name>
<proteinExistence type="predicted"/>
<organism evidence="1 2">
    <name type="scientific">Lomentospora prolificans</name>
    <dbReference type="NCBI Taxonomy" id="41688"/>
    <lineage>
        <taxon>Eukaryota</taxon>
        <taxon>Fungi</taxon>
        <taxon>Dikarya</taxon>
        <taxon>Ascomycota</taxon>
        <taxon>Pezizomycotina</taxon>
        <taxon>Sordariomycetes</taxon>
        <taxon>Hypocreomycetidae</taxon>
        <taxon>Microascales</taxon>
        <taxon>Microascaceae</taxon>
        <taxon>Lomentospora</taxon>
    </lineage>
</organism>
<evidence type="ECO:0000313" key="1">
    <source>
        <dbReference type="EMBL" id="PKS05709.1"/>
    </source>
</evidence>
<dbReference type="InParanoid" id="A0A2N3MZV5"/>
<dbReference type="OrthoDB" id="2679825at2759"/>
<dbReference type="EMBL" id="NLAX01001139">
    <property type="protein sequence ID" value="PKS05709.1"/>
    <property type="molecule type" value="Genomic_DNA"/>
</dbReference>
<dbReference type="Proteomes" id="UP000233524">
    <property type="component" value="Unassembled WGS sequence"/>
</dbReference>
<evidence type="ECO:0000313" key="2">
    <source>
        <dbReference type="Proteomes" id="UP000233524"/>
    </source>
</evidence>
<dbReference type="InterPro" id="IPR054208">
    <property type="entry name" value="DUF6914"/>
</dbReference>